<accession>A0A8H5CDS2</accession>
<keyword evidence="7" id="KW-0963">Cytoplasm</keyword>
<gene>
    <name evidence="12" type="ORF">D9611_008679</name>
</gene>
<dbReference type="GO" id="GO:0005634">
    <property type="term" value="C:nucleus"/>
    <property type="evidence" value="ECO:0007669"/>
    <property type="project" value="UniProtKB-SubCell"/>
</dbReference>
<evidence type="ECO:0000256" key="1">
    <source>
        <dbReference type="ARBA" id="ARBA00003202"/>
    </source>
</evidence>
<feature type="region of interest" description="Disordered" evidence="10">
    <location>
        <begin position="1"/>
        <end position="22"/>
    </location>
</feature>
<evidence type="ECO:0000256" key="5">
    <source>
        <dbReference type="ARBA" id="ARBA00017036"/>
    </source>
</evidence>
<evidence type="ECO:0000313" key="13">
    <source>
        <dbReference type="Proteomes" id="UP000541558"/>
    </source>
</evidence>
<comment type="similarity">
    <text evidence="4">Belongs to the IWR1/SLC7A6OS family.</text>
</comment>
<dbReference type="InterPro" id="IPR040218">
    <property type="entry name" value="SLC7A6OS"/>
</dbReference>
<dbReference type="GO" id="GO:0015031">
    <property type="term" value="P:protein transport"/>
    <property type="evidence" value="ECO:0007669"/>
    <property type="project" value="UniProtKB-KW"/>
</dbReference>
<protein>
    <recommendedName>
        <fullName evidence="5">Probable RNA polymerase II nuclear localization protein SLC7A6OS</fullName>
    </recommendedName>
</protein>
<dbReference type="Pfam" id="PF08574">
    <property type="entry name" value="Iwr1"/>
    <property type="match status" value="1"/>
</dbReference>
<feature type="compositionally biased region" description="Basic and acidic residues" evidence="10">
    <location>
        <begin position="289"/>
        <end position="300"/>
    </location>
</feature>
<feature type="compositionally biased region" description="Polar residues" evidence="10">
    <location>
        <begin position="121"/>
        <end position="137"/>
    </location>
</feature>
<feature type="region of interest" description="Disordered" evidence="10">
    <location>
        <begin position="121"/>
        <end position="143"/>
    </location>
</feature>
<evidence type="ECO:0000259" key="11">
    <source>
        <dbReference type="Pfam" id="PF08574"/>
    </source>
</evidence>
<comment type="subcellular location">
    <subcellularLocation>
        <location evidence="3">Cytoplasm</location>
    </subcellularLocation>
    <subcellularLocation>
        <location evidence="2">Nucleus</location>
    </subcellularLocation>
</comment>
<dbReference type="OrthoDB" id="6255506at2759"/>
<feature type="compositionally biased region" description="Polar residues" evidence="10">
    <location>
        <begin position="195"/>
        <end position="208"/>
    </location>
</feature>
<dbReference type="InterPro" id="IPR013883">
    <property type="entry name" value="TF_Iwr1_dom"/>
</dbReference>
<comment type="function">
    <text evidence="1">Directs RNA polymerase II nuclear import.</text>
</comment>
<dbReference type="Proteomes" id="UP000541558">
    <property type="component" value="Unassembled WGS sequence"/>
</dbReference>
<keyword evidence="9" id="KW-0539">Nucleus</keyword>
<evidence type="ECO:0000256" key="8">
    <source>
        <dbReference type="ARBA" id="ARBA00022927"/>
    </source>
</evidence>
<evidence type="ECO:0000256" key="4">
    <source>
        <dbReference type="ARBA" id="ARBA00010218"/>
    </source>
</evidence>
<evidence type="ECO:0000256" key="2">
    <source>
        <dbReference type="ARBA" id="ARBA00004123"/>
    </source>
</evidence>
<evidence type="ECO:0000256" key="3">
    <source>
        <dbReference type="ARBA" id="ARBA00004496"/>
    </source>
</evidence>
<evidence type="ECO:0000256" key="6">
    <source>
        <dbReference type="ARBA" id="ARBA00022448"/>
    </source>
</evidence>
<feature type="region of interest" description="Disordered" evidence="10">
    <location>
        <begin position="253"/>
        <end position="310"/>
    </location>
</feature>
<dbReference type="PANTHER" id="PTHR31196:SF2">
    <property type="entry name" value="RNA POLYMERASE II NUCLEAR LOCALIZATION PROTEIN SLC7A6OS-RELATED"/>
    <property type="match status" value="1"/>
</dbReference>
<feature type="compositionally biased region" description="Acidic residues" evidence="10">
    <location>
        <begin position="253"/>
        <end position="274"/>
    </location>
</feature>
<evidence type="ECO:0000256" key="9">
    <source>
        <dbReference type="ARBA" id="ARBA00023242"/>
    </source>
</evidence>
<feature type="region of interest" description="Disordered" evidence="10">
    <location>
        <begin position="195"/>
        <end position="214"/>
    </location>
</feature>
<dbReference type="PANTHER" id="PTHR31196">
    <property type="entry name" value="RNA POLYMERASE II NUCLEAR LOCALIZATION PROTEIN SLC7A6OS-RELATED"/>
    <property type="match status" value="1"/>
</dbReference>
<sequence>MPRMEGVTSTPQPAPYTILRIKRKRNEEPLDALVVEDKVRRKKSKGAVGVFQYAQTVENNAWNDAKSQKEIQDAISKLSTMHAAIAEEKAKQKTRQHSPLAARHGSPQTARRYTIIEVDQNMSPTNQTPGSLPQSGSVKEDEQMPSVPDFKMYDAVPSVPDIKPVEEDPEMVKFQSMLSDYLSINDIQLSPLSQSPSVIRTDASSNDSIPKPPTAEDEYVWDVFYHMPTSLTEWNDLANVGMLSTFPASLFDEDYEDDSESELEDEADEDSNEEDFYRNDYPDEESDSDEFHEHSEHDEVFATNDRDDDF</sequence>
<evidence type="ECO:0000256" key="10">
    <source>
        <dbReference type="SAM" id="MobiDB-lite"/>
    </source>
</evidence>
<keyword evidence="6" id="KW-0813">Transport</keyword>
<dbReference type="GO" id="GO:0032502">
    <property type="term" value="P:developmental process"/>
    <property type="evidence" value="ECO:0007669"/>
    <property type="project" value="TreeGrafter"/>
</dbReference>
<feature type="domain" description="Transcription factor Iwr1" evidence="11">
    <location>
        <begin position="217"/>
        <end position="285"/>
    </location>
</feature>
<keyword evidence="8" id="KW-0653">Protein transport</keyword>
<dbReference type="GO" id="GO:0005737">
    <property type="term" value="C:cytoplasm"/>
    <property type="evidence" value="ECO:0007669"/>
    <property type="project" value="UniProtKB-SubCell"/>
</dbReference>
<dbReference type="AlphaFoldDB" id="A0A8H5CDS2"/>
<name>A0A8H5CDS2_9AGAR</name>
<keyword evidence="13" id="KW-1185">Reference proteome</keyword>
<evidence type="ECO:0000313" key="12">
    <source>
        <dbReference type="EMBL" id="KAF5338918.1"/>
    </source>
</evidence>
<dbReference type="EMBL" id="JAACJK010000010">
    <property type="protein sequence ID" value="KAF5338918.1"/>
    <property type="molecule type" value="Genomic_DNA"/>
</dbReference>
<comment type="caution">
    <text evidence="12">The sequence shown here is derived from an EMBL/GenBank/DDBJ whole genome shotgun (WGS) entry which is preliminary data.</text>
</comment>
<reference evidence="12 13" key="1">
    <citation type="journal article" date="2020" name="ISME J.">
        <title>Uncovering the hidden diversity of litter-decomposition mechanisms in mushroom-forming fungi.</title>
        <authorList>
            <person name="Floudas D."/>
            <person name="Bentzer J."/>
            <person name="Ahren D."/>
            <person name="Johansson T."/>
            <person name="Persson P."/>
            <person name="Tunlid A."/>
        </authorList>
    </citation>
    <scope>NUCLEOTIDE SEQUENCE [LARGE SCALE GENOMIC DNA]</scope>
    <source>
        <strain evidence="12 13">CBS 175.51</strain>
    </source>
</reference>
<evidence type="ECO:0000256" key="7">
    <source>
        <dbReference type="ARBA" id="ARBA00022490"/>
    </source>
</evidence>
<proteinExistence type="inferred from homology"/>
<organism evidence="12 13">
    <name type="scientific">Ephemerocybe angulata</name>
    <dbReference type="NCBI Taxonomy" id="980116"/>
    <lineage>
        <taxon>Eukaryota</taxon>
        <taxon>Fungi</taxon>
        <taxon>Dikarya</taxon>
        <taxon>Basidiomycota</taxon>
        <taxon>Agaricomycotina</taxon>
        <taxon>Agaricomycetes</taxon>
        <taxon>Agaricomycetidae</taxon>
        <taxon>Agaricales</taxon>
        <taxon>Agaricineae</taxon>
        <taxon>Psathyrellaceae</taxon>
        <taxon>Ephemerocybe</taxon>
    </lineage>
</organism>